<feature type="domain" description="Terminase large subunit-like endonuclease" evidence="2">
    <location>
        <begin position="302"/>
        <end position="554"/>
    </location>
</feature>
<comment type="caution">
    <text evidence="3">The sequence shown here is derived from an EMBL/GenBank/DDBJ whole genome shotgun (WGS) entry which is preliminary data.</text>
</comment>
<organism evidence="3 4">
    <name type="scientific">Clostridium magnum DSM 2767</name>
    <dbReference type="NCBI Taxonomy" id="1121326"/>
    <lineage>
        <taxon>Bacteria</taxon>
        <taxon>Bacillati</taxon>
        <taxon>Bacillota</taxon>
        <taxon>Clostridia</taxon>
        <taxon>Eubacteriales</taxon>
        <taxon>Clostridiaceae</taxon>
        <taxon>Clostridium</taxon>
    </lineage>
</organism>
<dbReference type="EMBL" id="LWAE01000001">
    <property type="protein sequence ID" value="KZL93547.1"/>
    <property type="molecule type" value="Genomic_DNA"/>
</dbReference>
<dbReference type="Pfam" id="PF20441">
    <property type="entry name" value="TerL_nuclease"/>
    <property type="match status" value="1"/>
</dbReference>
<reference evidence="3 4" key="1">
    <citation type="submission" date="2016-04" db="EMBL/GenBank/DDBJ databases">
        <title>Genome sequence of Clostridium magnum DSM 2767.</title>
        <authorList>
            <person name="Poehlein A."/>
            <person name="Uhlig R."/>
            <person name="Fischer R."/>
            <person name="Bahl H."/>
            <person name="Daniel R."/>
        </authorList>
    </citation>
    <scope>NUCLEOTIDE SEQUENCE [LARGE SCALE GENOMIC DNA]</scope>
    <source>
        <strain evidence="3 4">DSM 2767</strain>
    </source>
</reference>
<feature type="domain" description="Terminase large subunit-like ATPase" evidence="1">
    <location>
        <begin position="101"/>
        <end position="252"/>
    </location>
</feature>
<name>A0A168E1C7_9CLOT</name>
<keyword evidence="4" id="KW-1185">Reference proteome</keyword>
<gene>
    <name evidence="3" type="ORF">CLMAG_05930</name>
</gene>
<evidence type="ECO:0000259" key="2">
    <source>
        <dbReference type="Pfam" id="PF20441"/>
    </source>
</evidence>
<evidence type="ECO:0000259" key="1">
    <source>
        <dbReference type="Pfam" id="PF03354"/>
    </source>
</evidence>
<dbReference type="GO" id="GO:0004519">
    <property type="term" value="F:endonuclease activity"/>
    <property type="evidence" value="ECO:0007669"/>
    <property type="project" value="InterPro"/>
</dbReference>
<dbReference type="AlphaFoldDB" id="A0A168E1C7"/>
<dbReference type="RefSeq" id="WP_066617691.1">
    <property type="nucleotide sequence ID" value="NZ_FQXL01000031.1"/>
</dbReference>
<dbReference type="OrthoDB" id="9760250at2"/>
<accession>A0A168E1C7</accession>
<dbReference type="InterPro" id="IPR027417">
    <property type="entry name" value="P-loop_NTPase"/>
</dbReference>
<dbReference type="STRING" id="1121326.CLMAG_05930"/>
<protein>
    <submittedName>
        <fullName evidence="3">Phage terminase</fullName>
    </submittedName>
</protein>
<dbReference type="Gene3D" id="3.40.50.300">
    <property type="entry name" value="P-loop containing nucleotide triphosphate hydrolases"/>
    <property type="match status" value="1"/>
</dbReference>
<dbReference type="InterPro" id="IPR005021">
    <property type="entry name" value="Terminase_largesu-like"/>
</dbReference>
<evidence type="ECO:0000313" key="3">
    <source>
        <dbReference type="EMBL" id="KZL93547.1"/>
    </source>
</evidence>
<dbReference type="Pfam" id="PF03354">
    <property type="entry name" value="TerL_ATPase"/>
    <property type="match status" value="1"/>
</dbReference>
<dbReference type="PANTHER" id="PTHR41287">
    <property type="match status" value="1"/>
</dbReference>
<evidence type="ECO:0000313" key="4">
    <source>
        <dbReference type="Proteomes" id="UP000076603"/>
    </source>
</evidence>
<dbReference type="PANTHER" id="PTHR41287:SF1">
    <property type="entry name" value="PROTEIN YMFN"/>
    <property type="match status" value="1"/>
</dbReference>
<dbReference type="InterPro" id="IPR046461">
    <property type="entry name" value="TerL_ATPase"/>
</dbReference>
<dbReference type="Proteomes" id="UP000076603">
    <property type="component" value="Unassembled WGS sequence"/>
</dbReference>
<proteinExistence type="predicted"/>
<dbReference type="InterPro" id="IPR046462">
    <property type="entry name" value="TerL_nuclease"/>
</dbReference>
<dbReference type="PATRIC" id="fig|1121326.3.peg.548"/>
<sequence>MEVKESKAYKYAEWCIVEPNRKVPRYVKKQAKEWLDIADGKSNEAYVDEKELNKINKLLKLMVHPDLMCPMDEGLEDYAWLLIVATLCTKLKNDENKDIRYYITAVLEISRKNFKTFNSAVIFILLLLTDKPFSRFFSVAPDLKLSSELKIAIRKIIKVSPLLAEEDVFKVLRSEIRCLLTDSEYVPLAYSEDRMDGKLANAFLADEAGAMDSYPIEAMRSSQITLFNKLGIIISTQYPNDNNAMIDEIDISKKTLDGLIDNRRRFALLYEPDDEFLVEDKWQTEDLVIYQSNPVAVAHDYIFQAIKDMRIMAILYENKRENYLCKHNNIKYKGLGVEGYIEITKVRECKIKEDLSFWEGKRVYLGLDLSQTDDNTSVAMVTEHEGKIYVKVWGFIPSDKKDYKSKRENVDYNKLIKQGVCFECGDEVIDYGFVETFITGDNEHDLKGLEEEYGVEITQIGYDRYNAISTVQKLEAAGYECVEIKQHSSVLHMPTKLIKEHILSKNFCYDENLMLEINFQNARCTEDTNLNKYVNKKKSAGKVDMVVSTINAVYLLQQDMLFGEDDFGAQVI</sequence>